<sequence>MALGVNSSKFITTESLGKAGEAGERIVWEAVQAAFATRDCLGYWRYPIFSQQGEYRKEPDILIADRALGLLIIEVKSIAIAQIITISGHQWQYRDFYTTTGNPYQQAEHQLFSLLGYCNQEPELKDCVGGRAMVALPQITEAEWQERGFNRLPTQPPILFKDCLSPESIRARAEQTPSLTPGHPLTEEEWQLLLSVLAGTPLYRQPTQRVLAPSQSRGKILQQMRDRATQLDLQQERIAKQIPPGPQRIRGIAGSGKTVLLCQKAAHIHLKHPNWTIALVFFSRSLYPPILEQLDRWLRYFSNNEIGYDPKNRNLRVLHAWGAKQQPGLYSTLCWEACVQRLAAKDTQSKQPQEALAEACTHLLKTAAIPQCFDAILIDEGQDLVVDRGKFEDKQPFYWLAYQSLRPIDPAYPEQRRLIWAYDEAQSLESTCIPTASELFGESLGHLVTGTYPDGIFKTETLYRSYRTPHRILTAARAIGMGLLRPGGMLAGMLREEDWNAIGYEVKGRFHPGCTVTLHHPRDRSSHPIDELWRGSYIQFKTFQNRREELTHLAQSLLSNLRNDGLRPSRDILVLILGSFYEAQQLETQVAQFLMQQGLDIFIPSTSDCNILKPDKRNYHPNQFWCEGAITVSRIHRAKGHEAALVYIVGLDRVAQDEGSLSLRNQLFVALTRSRAWVNLSGIGNFPFYNELRHVLHAKDTFTFSYHRPTQRETIVTEIGEILQLYAAGRRNFQGADLSGAHLAGIHLQNANFIGANLSGANLSHANLDGVKFVAADLTEVDLRGASLRKVKFLGACLKNAQLNHADLSFAQLHDADLTGACLQNATLKNTDLE</sequence>
<dbReference type="InterPro" id="IPR027785">
    <property type="entry name" value="UvrD-like_helicase_C"/>
</dbReference>
<dbReference type="Gene3D" id="2.160.20.80">
    <property type="entry name" value="E3 ubiquitin-protein ligase SopA"/>
    <property type="match status" value="1"/>
</dbReference>
<dbReference type="EMBL" id="JADEWZ010000089">
    <property type="protein sequence ID" value="MBE9119170.1"/>
    <property type="molecule type" value="Genomic_DNA"/>
</dbReference>
<dbReference type="PANTHER" id="PTHR14136">
    <property type="entry name" value="BTB_POZ DOMAIN-CONTAINING PROTEIN KCTD9"/>
    <property type="match status" value="1"/>
</dbReference>
<dbReference type="Proteomes" id="UP000654482">
    <property type="component" value="Unassembled WGS sequence"/>
</dbReference>
<dbReference type="Pfam" id="PF00805">
    <property type="entry name" value="Pentapeptide"/>
    <property type="match status" value="2"/>
</dbReference>
<dbReference type="AlphaFoldDB" id="A0A8J7JFA6"/>
<name>A0A8J7JFA6_9CYAN</name>
<dbReference type="SUPFAM" id="SSF141571">
    <property type="entry name" value="Pentapeptide repeat-like"/>
    <property type="match status" value="1"/>
</dbReference>
<accession>A0A8J7JFA6</accession>
<keyword evidence="3" id="KW-1185">Reference proteome</keyword>
<dbReference type="InterPro" id="IPR051082">
    <property type="entry name" value="Pentapeptide-BTB/POZ_domain"/>
</dbReference>
<proteinExistence type="predicted"/>
<evidence type="ECO:0000259" key="1">
    <source>
        <dbReference type="Pfam" id="PF13538"/>
    </source>
</evidence>
<comment type="caution">
    <text evidence="2">The sequence shown here is derived from an EMBL/GenBank/DDBJ whole genome shotgun (WGS) entry which is preliminary data.</text>
</comment>
<evidence type="ECO:0000313" key="2">
    <source>
        <dbReference type="EMBL" id="MBE9119170.1"/>
    </source>
</evidence>
<dbReference type="PANTHER" id="PTHR14136:SF17">
    <property type="entry name" value="BTB_POZ DOMAIN-CONTAINING PROTEIN KCTD9"/>
    <property type="match status" value="1"/>
</dbReference>
<dbReference type="RefSeq" id="WP_194032262.1">
    <property type="nucleotide sequence ID" value="NZ_JADEWZ010000089.1"/>
</dbReference>
<feature type="domain" description="UvrD-like helicase C-terminal" evidence="1">
    <location>
        <begin position="631"/>
        <end position="680"/>
    </location>
</feature>
<evidence type="ECO:0000313" key="3">
    <source>
        <dbReference type="Proteomes" id="UP000654482"/>
    </source>
</evidence>
<dbReference type="InterPro" id="IPR001646">
    <property type="entry name" value="5peptide_repeat"/>
</dbReference>
<gene>
    <name evidence="2" type="ORF">IQ249_25275</name>
</gene>
<dbReference type="Gene3D" id="3.40.50.300">
    <property type="entry name" value="P-loop containing nucleotide triphosphate hydrolases"/>
    <property type="match status" value="2"/>
</dbReference>
<organism evidence="2 3">
    <name type="scientific">Lusitaniella coriacea LEGE 07157</name>
    <dbReference type="NCBI Taxonomy" id="945747"/>
    <lineage>
        <taxon>Bacteria</taxon>
        <taxon>Bacillati</taxon>
        <taxon>Cyanobacteriota</taxon>
        <taxon>Cyanophyceae</taxon>
        <taxon>Spirulinales</taxon>
        <taxon>Lusitaniellaceae</taxon>
        <taxon>Lusitaniella</taxon>
    </lineage>
</organism>
<dbReference type="SUPFAM" id="SSF52540">
    <property type="entry name" value="P-loop containing nucleoside triphosphate hydrolases"/>
    <property type="match status" value="1"/>
</dbReference>
<protein>
    <submittedName>
        <fullName evidence="2">Pentapeptide repeat-containing protein</fullName>
    </submittedName>
</protein>
<dbReference type="Pfam" id="PF13538">
    <property type="entry name" value="UvrD_C_2"/>
    <property type="match status" value="1"/>
</dbReference>
<reference evidence="2" key="1">
    <citation type="submission" date="2020-10" db="EMBL/GenBank/DDBJ databases">
        <authorList>
            <person name="Castelo-Branco R."/>
            <person name="Eusebio N."/>
            <person name="Adriana R."/>
            <person name="Vieira A."/>
            <person name="Brugerolle De Fraissinette N."/>
            <person name="Rezende De Castro R."/>
            <person name="Schneider M.P."/>
            <person name="Vasconcelos V."/>
            <person name="Leao P.N."/>
        </authorList>
    </citation>
    <scope>NUCLEOTIDE SEQUENCE</scope>
    <source>
        <strain evidence="2">LEGE 07157</strain>
    </source>
</reference>
<dbReference type="InterPro" id="IPR027417">
    <property type="entry name" value="P-loop_NTPase"/>
</dbReference>